<comment type="caution">
    <text evidence="2">The sequence shown here is derived from an EMBL/GenBank/DDBJ whole genome shotgun (WGS) entry which is preliminary data.</text>
</comment>
<evidence type="ECO:0000313" key="3">
    <source>
        <dbReference type="Proteomes" id="UP000823775"/>
    </source>
</evidence>
<feature type="region of interest" description="Disordered" evidence="1">
    <location>
        <begin position="22"/>
        <end position="42"/>
    </location>
</feature>
<reference evidence="2 3" key="1">
    <citation type="journal article" date="2021" name="BMC Genomics">
        <title>Datura genome reveals duplications of psychoactive alkaloid biosynthetic genes and high mutation rate following tissue culture.</title>
        <authorList>
            <person name="Rajewski A."/>
            <person name="Carter-House D."/>
            <person name="Stajich J."/>
            <person name="Litt A."/>
        </authorList>
    </citation>
    <scope>NUCLEOTIDE SEQUENCE [LARGE SCALE GENOMIC DNA]</scope>
    <source>
        <strain evidence="2">AR-01</strain>
    </source>
</reference>
<organism evidence="2 3">
    <name type="scientific">Datura stramonium</name>
    <name type="common">Jimsonweed</name>
    <name type="synonym">Common thornapple</name>
    <dbReference type="NCBI Taxonomy" id="4076"/>
    <lineage>
        <taxon>Eukaryota</taxon>
        <taxon>Viridiplantae</taxon>
        <taxon>Streptophyta</taxon>
        <taxon>Embryophyta</taxon>
        <taxon>Tracheophyta</taxon>
        <taxon>Spermatophyta</taxon>
        <taxon>Magnoliopsida</taxon>
        <taxon>eudicotyledons</taxon>
        <taxon>Gunneridae</taxon>
        <taxon>Pentapetalae</taxon>
        <taxon>asterids</taxon>
        <taxon>lamiids</taxon>
        <taxon>Solanales</taxon>
        <taxon>Solanaceae</taxon>
        <taxon>Solanoideae</taxon>
        <taxon>Datureae</taxon>
        <taxon>Datura</taxon>
    </lineage>
</organism>
<dbReference type="EMBL" id="JACEIK010005954">
    <property type="protein sequence ID" value="MCE0482515.1"/>
    <property type="molecule type" value="Genomic_DNA"/>
</dbReference>
<evidence type="ECO:0000313" key="2">
    <source>
        <dbReference type="EMBL" id="MCE0482515.1"/>
    </source>
</evidence>
<name>A0ABS8VRT3_DATST</name>
<proteinExistence type="predicted"/>
<accession>A0ABS8VRT3</accession>
<keyword evidence="3" id="KW-1185">Reference proteome</keyword>
<dbReference type="Proteomes" id="UP000823775">
    <property type="component" value="Unassembled WGS sequence"/>
</dbReference>
<gene>
    <name evidence="2" type="ORF">HAX54_041326</name>
</gene>
<evidence type="ECO:0000256" key="1">
    <source>
        <dbReference type="SAM" id="MobiDB-lite"/>
    </source>
</evidence>
<protein>
    <submittedName>
        <fullName evidence="2">Uncharacterized protein</fullName>
    </submittedName>
</protein>
<sequence>MSFISSDILMFFLRNNINEQRRDHNIPDQTTGVQGEPRFHSSGSVPPYVDDGKCWSILIKTWVMKRPLKLLRNFKTPMRVETMDSSPLASHRQKLRVRNLLETLDELLAKCGLSLRKQSPKQDGARFFLQPQYKHIINS</sequence>